<geneLocation type="plasmid" evidence="2 3">
    <name>unnamed2</name>
</geneLocation>
<evidence type="ECO:0008006" key="4">
    <source>
        <dbReference type="Google" id="ProtNLM"/>
    </source>
</evidence>
<evidence type="ECO:0000313" key="3">
    <source>
        <dbReference type="Proteomes" id="UP001164020"/>
    </source>
</evidence>
<sequence length="229" mass="24314">MKTGITNLIRIALLGVAVAFAAGCASTGSSTDTPPVSTVSTGALETDRAAANPIPTADTPSGEAVQELYYLEFRARSAESYGHTFAMFGRRNAKGDILTREVAGLHPASTSDVPYVLGHIIPVPSETGPSDGDLEDQYMTARYRLDLSKAEYDDVVDYIRELQARLAGLARSALQLQCLRGGHRPIYGPAHTKFAPLPGGLHQHAAGIEHIGTAAADADRYREPPLNSA</sequence>
<protein>
    <recommendedName>
        <fullName evidence="4">Lipoprotein</fullName>
    </recommendedName>
</protein>
<dbReference type="Proteomes" id="UP001164020">
    <property type="component" value="Plasmid unnamed2"/>
</dbReference>
<proteinExistence type="predicted"/>
<evidence type="ECO:0000256" key="1">
    <source>
        <dbReference type="SAM" id="SignalP"/>
    </source>
</evidence>
<keyword evidence="1" id="KW-0732">Signal</keyword>
<feature type="chain" id="PRO_5047155261" description="Lipoprotein" evidence="1">
    <location>
        <begin position="22"/>
        <end position="229"/>
    </location>
</feature>
<dbReference type="PROSITE" id="PS51257">
    <property type="entry name" value="PROKAR_LIPOPROTEIN"/>
    <property type="match status" value="1"/>
</dbReference>
<evidence type="ECO:0000313" key="2">
    <source>
        <dbReference type="EMBL" id="WAP71447.1"/>
    </source>
</evidence>
<dbReference type="EMBL" id="CP114030">
    <property type="protein sequence ID" value="WAP71447.1"/>
    <property type="molecule type" value="Genomic_DNA"/>
</dbReference>
<keyword evidence="3" id="KW-1185">Reference proteome</keyword>
<keyword evidence="2" id="KW-0614">Plasmid</keyword>
<gene>
    <name evidence="2" type="ORF">OH818_28630</name>
</gene>
<dbReference type="RefSeq" id="WP_268883949.1">
    <property type="nucleotide sequence ID" value="NZ_CP114030.1"/>
</dbReference>
<feature type="signal peptide" evidence="1">
    <location>
        <begin position="1"/>
        <end position="21"/>
    </location>
</feature>
<organism evidence="2 3">
    <name type="scientific">Jiella pelagia</name>
    <dbReference type="NCBI Taxonomy" id="2986949"/>
    <lineage>
        <taxon>Bacteria</taxon>
        <taxon>Pseudomonadati</taxon>
        <taxon>Pseudomonadota</taxon>
        <taxon>Alphaproteobacteria</taxon>
        <taxon>Hyphomicrobiales</taxon>
        <taxon>Aurantimonadaceae</taxon>
        <taxon>Jiella</taxon>
    </lineage>
</organism>
<accession>A0ABY7C7A4</accession>
<reference evidence="2" key="1">
    <citation type="submission" date="2022-12" db="EMBL/GenBank/DDBJ databases">
        <title>Jiella pelagia sp. nov., isolated from phosphonate enriched culture of Northwest Pacific surface seawater.</title>
        <authorList>
            <person name="Shin D.Y."/>
            <person name="Hwang C.Y."/>
        </authorList>
    </citation>
    <scope>NUCLEOTIDE SEQUENCE</scope>
    <source>
        <strain evidence="2">HL-NP1</strain>
        <plasmid evidence="2">unnamed2</plasmid>
    </source>
</reference>
<name>A0ABY7C7A4_9HYPH</name>